<protein>
    <recommendedName>
        <fullName evidence="1">non-specific serine/threonine protein kinase</fullName>
        <ecNumber evidence="1">2.7.11.1</ecNumber>
    </recommendedName>
</protein>
<gene>
    <name evidence="10" type="ORF">EBN03_19330</name>
</gene>
<dbReference type="EC" id="2.7.11.1" evidence="1"/>
<evidence type="ECO:0000256" key="6">
    <source>
        <dbReference type="ARBA" id="ARBA00022840"/>
    </source>
</evidence>
<keyword evidence="8" id="KW-0812">Transmembrane</keyword>
<keyword evidence="8" id="KW-1133">Transmembrane helix</keyword>
<reference evidence="10 11" key="1">
    <citation type="submission" date="2018-10" db="EMBL/GenBank/DDBJ databases">
        <title>Isolation from cow dung.</title>
        <authorList>
            <person name="Ling L."/>
        </authorList>
    </citation>
    <scope>NUCLEOTIDE SEQUENCE [LARGE SCALE GENOMIC DNA]</scope>
    <source>
        <strain evidence="10 11">NEAU-LL90</strain>
    </source>
</reference>
<dbReference type="PROSITE" id="PS00108">
    <property type="entry name" value="PROTEIN_KINASE_ST"/>
    <property type="match status" value="1"/>
</dbReference>
<dbReference type="GO" id="GO:0005524">
    <property type="term" value="F:ATP binding"/>
    <property type="evidence" value="ECO:0007669"/>
    <property type="project" value="UniProtKB-KW"/>
</dbReference>
<dbReference type="PANTHER" id="PTHR43289">
    <property type="entry name" value="MITOGEN-ACTIVATED PROTEIN KINASE KINASE KINASE 20-RELATED"/>
    <property type="match status" value="1"/>
</dbReference>
<feature type="region of interest" description="Disordered" evidence="7">
    <location>
        <begin position="284"/>
        <end position="320"/>
    </location>
</feature>
<dbReference type="SMART" id="SM00220">
    <property type="entry name" value="S_TKc"/>
    <property type="match status" value="1"/>
</dbReference>
<keyword evidence="4" id="KW-0547">Nucleotide-binding</keyword>
<evidence type="ECO:0000256" key="2">
    <source>
        <dbReference type="ARBA" id="ARBA00022527"/>
    </source>
</evidence>
<dbReference type="EMBL" id="RFFH01000008">
    <property type="protein sequence ID" value="RMI31021.1"/>
    <property type="molecule type" value="Genomic_DNA"/>
</dbReference>
<keyword evidence="5 10" id="KW-0418">Kinase</keyword>
<dbReference type="Pfam" id="PF00069">
    <property type="entry name" value="Pkinase"/>
    <property type="match status" value="1"/>
</dbReference>
<feature type="transmembrane region" description="Helical" evidence="8">
    <location>
        <begin position="343"/>
        <end position="366"/>
    </location>
</feature>
<evidence type="ECO:0000259" key="9">
    <source>
        <dbReference type="PROSITE" id="PS50011"/>
    </source>
</evidence>
<evidence type="ECO:0000256" key="1">
    <source>
        <dbReference type="ARBA" id="ARBA00012513"/>
    </source>
</evidence>
<evidence type="ECO:0000256" key="5">
    <source>
        <dbReference type="ARBA" id="ARBA00022777"/>
    </source>
</evidence>
<accession>A0A3M2L0E0</accession>
<evidence type="ECO:0000313" key="10">
    <source>
        <dbReference type="EMBL" id="RMI31021.1"/>
    </source>
</evidence>
<evidence type="ECO:0000256" key="8">
    <source>
        <dbReference type="SAM" id="Phobius"/>
    </source>
</evidence>
<evidence type="ECO:0000256" key="3">
    <source>
        <dbReference type="ARBA" id="ARBA00022679"/>
    </source>
</evidence>
<keyword evidence="11" id="KW-1185">Reference proteome</keyword>
<dbReference type="PROSITE" id="PS50011">
    <property type="entry name" value="PROTEIN_KINASE_DOM"/>
    <property type="match status" value="1"/>
</dbReference>
<dbReference type="InterPro" id="IPR008271">
    <property type="entry name" value="Ser/Thr_kinase_AS"/>
</dbReference>
<sequence length="531" mass="56904">MGSVYLAQHPRLPRQVALKLLNHDISTDGELRRRFEQEADLVARLDHPNIVDVYDRGRDGDRLWISMRFVPGTDAARLDPRTVTPERAVRIVTETAAALDYAHSRGVLHRDVKPANLLLAAPSGGHGERSYLTDFGIARLTNSDAHLTSTGTVTATIAYASPEQLASYTVDHRSDQYSLACTLFALLTGRSPFEDANPARVIAGHLSTPPPPITALRPGLPPALDAVLARAMAKQAEDRFASCADFAVAVSNAFAGQPVPLPIRAAPTVVYEPAPAAVTPYPAAPAPHQAAPGTAAPHLAAPGPGAPYRPDRGSAPPYPAYGYPAPGPIASARPRRPRRTGRWIAVTLVALLAIAGAAVTAAALNWQRIQDMSLSDWDVQERPLVHAFPHLISAKNKGTGWHGTYCERTSGPGQVNIETAIYCQTSGITLTIEIYEFQTPADAQAYLARAETYQGIQRTTASNPSLSGPQTLLVPGALTDFSARTSSSGVLYQGFPSDPDRDRFVLTFSSNTATSGQEILDQYWKQAPLGK</sequence>
<dbReference type="Gene3D" id="1.10.510.10">
    <property type="entry name" value="Transferase(Phosphotransferase) domain 1"/>
    <property type="match status" value="1"/>
</dbReference>
<evidence type="ECO:0000256" key="7">
    <source>
        <dbReference type="SAM" id="MobiDB-lite"/>
    </source>
</evidence>
<feature type="compositionally biased region" description="Low complexity" evidence="7">
    <location>
        <begin position="284"/>
        <end position="303"/>
    </location>
</feature>
<dbReference type="PANTHER" id="PTHR43289:SF6">
    <property type="entry name" value="SERINE_THREONINE-PROTEIN KINASE NEKL-3"/>
    <property type="match status" value="1"/>
</dbReference>
<proteinExistence type="predicted"/>
<dbReference type="InterPro" id="IPR000719">
    <property type="entry name" value="Prot_kinase_dom"/>
</dbReference>
<feature type="domain" description="Protein kinase" evidence="9">
    <location>
        <begin position="1"/>
        <end position="255"/>
    </location>
</feature>
<keyword evidence="6" id="KW-0067">ATP-binding</keyword>
<keyword evidence="3" id="KW-0808">Transferase</keyword>
<dbReference type="InterPro" id="IPR011009">
    <property type="entry name" value="Kinase-like_dom_sf"/>
</dbReference>
<dbReference type="OrthoDB" id="9762169at2"/>
<keyword evidence="2 10" id="KW-0723">Serine/threonine-protein kinase</keyword>
<dbReference type="Gene3D" id="3.30.200.20">
    <property type="entry name" value="Phosphorylase Kinase, domain 1"/>
    <property type="match status" value="1"/>
</dbReference>
<name>A0A3M2L0E0_9NOCA</name>
<dbReference type="AlphaFoldDB" id="A0A3M2L0E0"/>
<evidence type="ECO:0000256" key="4">
    <source>
        <dbReference type="ARBA" id="ARBA00022741"/>
    </source>
</evidence>
<dbReference type="GO" id="GO:0004674">
    <property type="term" value="F:protein serine/threonine kinase activity"/>
    <property type="evidence" value="ECO:0007669"/>
    <property type="project" value="UniProtKB-KW"/>
</dbReference>
<dbReference type="SUPFAM" id="SSF56112">
    <property type="entry name" value="Protein kinase-like (PK-like)"/>
    <property type="match status" value="1"/>
</dbReference>
<organism evidence="10 11">
    <name type="scientific">Nocardia stercoris</name>
    <dbReference type="NCBI Taxonomy" id="2483361"/>
    <lineage>
        <taxon>Bacteria</taxon>
        <taxon>Bacillati</taxon>
        <taxon>Actinomycetota</taxon>
        <taxon>Actinomycetes</taxon>
        <taxon>Mycobacteriales</taxon>
        <taxon>Nocardiaceae</taxon>
        <taxon>Nocardia</taxon>
    </lineage>
</organism>
<dbReference type="Proteomes" id="UP000279275">
    <property type="component" value="Unassembled WGS sequence"/>
</dbReference>
<comment type="caution">
    <text evidence="10">The sequence shown here is derived from an EMBL/GenBank/DDBJ whole genome shotgun (WGS) entry which is preliminary data.</text>
</comment>
<keyword evidence="8" id="KW-0472">Membrane</keyword>
<dbReference type="CDD" id="cd14014">
    <property type="entry name" value="STKc_PknB_like"/>
    <property type="match status" value="1"/>
</dbReference>
<evidence type="ECO:0000313" key="11">
    <source>
        <dbReference type="Proteomes" id="UP000279275"/>
    </source>
</evidence>